<dbReference type="EMBL" id="JAOWRF010000302">
    <property type="protein sequence ID" value="MCV3216026.1"/>
    <property type="molecule type" value="Genomic_DNA"/>
</dbReference>
<sequence>MAISTFNKAKTIVKSLSFGTGQTIVPIFSNNLTGDYPGQIVSVNAFVKNLKAHAKISSLAPVKLPNFTLEDSETDKLYKTLDIEWGSARKQLNLYISDNQTDWYQVGAISLLNPSGYPYRIYNLMDLITDNLAIELGDNGRIGVQVQDVGYGALQAGDSITIHGSYVQEIAVDSDSATLHTTNDFEEIIDIESTIVLLANPLRKYVAFTNNGNHPIYLNLGDTATLGQGIYLTPAGSFDFDKPYFGAISAIAEGDISSASGI</sequence>
<reference evidence="1 2" key="1">
    <citation type="submission" date="2022-10" db="EMBL/GenBank/DDBJ databases">
        <title>Identification of biosynthetic pathway for the production of the potent trypsin inhibitor radiosumin.</title>
        <authorList>
            <person name="Fewer D.P."/>
            <person name="Delbaje E."/>
            <person name="Ouyang X."/>
            <person name="Agostino P.D."/>
            <person name="Wahlsten M."/>
            <person name="Jokela J."/>
            <person name="Permi P."/>
            <person name="Haapaniemi E."/>
            <person name="Koistinen H."/>
        </authorList>
    </citation>
    <scope>NUCLEOTIDE SEQUENCE [LARGE SCALE GENOMIC DNA]</scope>
    <source>
        <strain evidence="1 2">NIES-515</strain>
    </source>
</reference>
<organism evidence="1 2">
    <name type="scientific">Plectonema radiosum NIES-515</name>
    <dbReference type="NCBI Taxonomy" id="2986073"/>
    <lineage>
        <taxon>Bacteria</taxon>
        <taxon>Bacillati</taxon>
        <taxon>Cyanobacteriota</taxon>
        <taxon>Cyanophyceae</taxon>
        <taxon>Oscillatoriophycideae</taxon>
        <taxon>Oscillatoriales</taxon>
        <taxon>Microcoleaceae</taxon>
        <taxon>Plectonema</taxon>
    </lineage>
</organism>
<accession>A0ABT3B3S4</accession>
<dbReference type="RefSeq" id="WP_263747671.1">
    <property type="nucleotide sequence ID" value="NZ_JAOWRF010000302.1"/>
</dbReference>
<keyword evidence="2" id="KW-1185">Reference proteome</keyword>
<evidence type="ECO:0000313" key="2">
    <source>
        <dbReference type="Proteomes" id="UP001526143"/>
    </source>
</evidence>
<evidence type="ECO:0000313" key="1">
    <source>
        <dbReference type="EMBL" id="MCV3216026.1"/>
    </source>
</evidence>
<proteinExistence type="predicted"/>
<comment type="caution">
    <text evidence="1">The sequence shown here is derived from an EMBL/GenBank/DDBJ whole genome shotgun (WGS) entry which is preliminary data.</text>
</comment>
<dbReference type="Proteomes" id="UP001526143">
    <property type="component" value="Unassembled WGS sequence"/>
</dbReference>
<gene>
    <name evidence="1" type="ORF">OGM63_21360</name>
</gene>
<protein>
    <submittedName>
        <fullName evidence="1">Uncharacterized protein</fullName>
    </submittedName>
</protein>
<name>A0ABT3B3S4_9CYAN</name>